<dbReference type="PANTHER" id="PTHR46802">
    <property type="entry name" value="TYROSINE-PROTEIN KINASE BAZ1B"/>
    <property type="match status" value="1"/>
</dbReference>
<evidence type="ECO:0000256" key="6">
    <source>
        <dbReference type="ARBA" id="ARBA00022741"/>
    </source>
</evidence>
<feature type="compositionally biased region" description="Basic and acidic residues" evidence="25">
    <location>
        <begin position="63"/>
        <end position="92"/>
    </location>
</feature>
<keyword evidence="14 22" id="KW-0103">Bromodomain</keyword>
<gene>
    <name evidence="30" type="ORF">C0Q70_04917</name>
</gene>
<evidence type="ECO:0000256" key="5">
    <source>
        <dbReference type="ARBA" id="ARBA00022723"/>
    </source>
</evidence>
<feature type="compositionally biased region" description="Basic and acidic residues" evidence="25">
    <location>
        <begin position="143"/>
        <end position="154"/>
    </location>
</feature>
<feature type="compositionally biased region" description="Basic and acidic residues" evidence="25">
    <location>
        <begin position="587"/>
        <end position="598"/>
    </location>
</feature>
<dbReference type="InterPro" id="IPR028942">
    <property type="entry name" value="WHIM1_dom"/>
</dbReference>
<dbReference type="PANTHER" id="PTHR46802:SF1">
    <property type="entry name" value="TYROSINE-PROTEIN KINASE BAZ1B"/>
    <property type="match status" value="1"/>
</dbReference>
<dbReference type="Gene3D" id="3.30.40.10">
    <property type="entry name" value="Zinc/RING finger domain, C3HC4 (zinc finger)"/>
    <property type="match status" value="2"/>
</dbReference>
<feature type="region of interest" description="Disordered" evidence="25">
    <location>
        <begin position="585"/>
        <end position="626"/>
    </location>
</feature>
<dbReference type="InterPro" id="IPR011011">
    <property type="entry name" value="Znf_FYVE_PHD"/>
</dbReference>
<dbReference type="OrthoDB" id="784962at2759"/>
<keyword evidence="5" id="KW-0479">Metal-binding</keyword>
<comment type="subcellular location">
    <subcellularLocation>
        <location evidence="2">Nucleus</location>
    </subcellularLocation>
</comment>
<dbReference type="Pfam" id="PF15613">
    <property type="entry name" value="WSD"/>
    <property type="match status" value="1"/>
</dbReference>
<dbReference type="InterPro" id="IPR019787">
    <property type="entry name" value="Znf_PHD-finger"/>
</dbReference>
<feature type="compositionally biased region" description="Basic and acidic residues" evidence="25">
    <location>
        <begin position="957"/>
        <end position="967"/>
    </location>
</feature>
<keyword evidence="6" id="KW-0547">Nucleotide-binding</keyword>
<evidence type="ECO:0000256" key="18">
    <source>
        <dbReference type="ARBA" id="ARBA00051245"/>
    </source>
</evidence>
<evidence type="ECO:0000256" key="10">
    <source>
        <dbReference type="ARBA" id="ARBA00022833"/>
    </source>
</evidence>
<evidence type="ECO:0000256" key="8">
    <source>
        <dbReference type="ARBA" id="ARBA00022771"/>
    </source>
</evidence>
<feature type="compositionally biased region" description="Basic and acidic residues" evidence="25">
    <location>
        <begin position="1198"/>
        <end position="1208"/>
    </location>
</feature>
<feature type="region of interest" description="Disordered" evidence="25">
    <location>
        <begin position="116"/>
        <end position="298"/>
    </location>
</feature>
<dbReference type="EC" id="2.7.10.2" evidence="3"/>
<keyword evidence="8 23" id="KW-0863">Zinc-finger</keyword>
<dbReference type="GO" id="GO:0005524">
    <property type="term" value="F:ATP binding"/>
    <property type="evidence" value="ECO:0007669"/>
    <property type="project" value="UniProtKB-KW"/>
</dbReference>
<dbReference type="InterPro" id="IPR047174">
    <property type="entry name" value="BAZ1B"/>
</dbReference>
<dbReference type="InterPro" id="IPR001487">
    <property type="entry name" value="Bromodomain"/>
</dbReference>
<keyword evidence="4" id="KW-0808">Transferase</keyword>
<evidence type="ECO:0000256" key="9">
    <source>
        <dbReference type="ARBA" id="ARBA00022777"/>
    </source>
</evidence>
<feature type="compositionally biased region" description="Low complexity" evidence="25">
    <location>
        <begin position="288"/>
        <end position="298"/>
    </location>
</feature>
<dbReference type="Pfam" id="PF15612">
    <property type="entry name" value="WHIM1"/>
    <property type="match status" value="1"/>
</dbReference>
<dbReference type="InterPro" id="IPR036427">
    <property type="entry name" value="Bromodomain-like_sf"/>
</dbReference>
<dbReference type="PROSITE" id="PS50827">
    <property type="entry name" value="DDT"/>
    <property type="match status" value="1"/>
</dbReference>
<feature type="region of interest" description="Disordered" evidence="25">
    <location>
        <begin position="1163"/>
        <end position="1214"/>
    </location>
</feature>
<dbReference type="InterPro" id="IPR047256">
    <property type="entry name" value="BAZ1B_PHD"/>
</dbReference>
<comment type="cofactor">
    <cofactor evidence="1">
        <name>Mn(2+)</name>
        <dbReference type="ChEBI" id="CHEBI:29035"/>
    </cofactor>
</comment>
<evidence type="ECO:0000256" key="24">
    <source>
        <dbReference type="SAM" id="Coils"/>
    </source>
</evidence>
<evidence type="ECO:0000256" key="11">
    <source>
        <dbReference type="ARBA" id="ARBA00022840"/>
    </source>
</evidence>
<feature type="region of interest" description="Disordered" evidence="25">
    <location>
        <begin position="674"/>
        <end position="701"/>
    </location>
</feature>
<evidence type="ECO:0000259" key="29">
    <source>
        <dbReference type="PROSITE" id="PS50827"/>
    </source>
</evidence>
<feature type="region of interest" description="Disordered" evidence="25">
    <location>
        <begin position="940"/>
        <end position="968"/>
    </location>
</feature>
<feature type="compositionally biased region" description="Low complexity" evidence="25">
    <location>
        <begin position="605"/>
        <end position="614"/>
    </location>
</feature>
<dbReference type="Pfam" id="PF00628">
    <property type="entry name" value="PHD"/>
    <property type="match status" value="2"/>
</dbReference>
<evidence type="ECO:0000256" key="13">
    <source>
        <dbReference type="ARBA" id="ARBA00023054"/>
    </source>
</evidence>
<feature type="region of interest" description="Disordered" evidence="25">
    <location>
        <begin position="1065"/>
        <end position="1087"/>
    </location>
</feature>
<feature type="domain" description="DDT" evidence="29">
    <location>
        <begin position="419"/>
        <end position="483"/>
    </location>
</feature>
<evidence type="ECO:0000256" key="25">
    <source>
        <dbReference type="SAM" id="MobiDB-lite"/>
    </source>
</evidence>
<evidence type="ECO:0000256" key="12">
    <source>
        <dbReference type="ARBA" id="ARBA00023015"/>
    </source>
</evidence>
<sequence>MAEAAKRAETLGKKRKHQTHEAGTSKKVKVSDGSEKSKKKNEDTLTPVSQNMTVKSSPGKALKGKDKTDKQNKVKKGDSVKRTPVKSKKEDGVIEINDSSDEEVSLAKIKAKCAGQNEDSDFDVPLASLTNHQVPKKKKFKKLSLDGRMASHEGRHTKKTLNKNSQKKSPALQKPKKLVNNQKTPTKRKRRDSSDSDVPLSKFFSPKKTPGTPKSKTSSPAKKMKEKNEHTPRKEQKTSEKSPEKKVRCKPKKGEDNTPSKQGPKKGMKQVTLYELATQKPSKPAVQTPKKSPAKPATPLIVKKLMQLNKEEDKVKFNMLLKKAVLVLTPQQKKNLPSPIKEKLQKKTDIMEEKKKLEKMTDEEREAYFKEKKEKQKQQLKEKLKARMKELRQRYEDQDLNLHPLPAPRLVTMPENLPNELFGDIAMVTEFVSSYSGLLMPDAEYPIYTDALMKAIAGGPQGFAYLSRVLGVLLQTLQQDELAEGYSELRVPLRDIAVNPYTVSELVRLCLRKHDSNDNSSDIAETDDSEVPDSLVQLLETQEFYQLESDQKVALLKGLCLRLMSTYSLQDYMEERQREAIQLTKQRNSEMKEFNEKKRDKKQNKSSQRQSSSSFVHSENSQENSPAITIANFYGKKLDDTSTNDSAIDSQEDDDNLVSIVKRRRLMAAKAAAEKEKRELERRLQREKEHQEERTRREREQFETKFKDSINLARTVLRHIPIGYDRHHNRYWIFTNTTPGLYIEKAGWVSQDISYNPGCVPQEKGRNDDSASSLATSSSTPEKNSSKATHLGPKRKKALVESTIPHSGQNLWFTYPSVKDLDELLKALHPQGIREGALKVELKKRYADICRGITAAQRNNLELRDSDGNVEMIAGFKKELADIELRLRNGGLGGVQNYSSWEAKLMAAEDCVMMGACLLEVQEGILDKFLQGFMKRLKQSDKSDKAEEGDNSDADDEDKKSIKEERSLSAAEQRLQQWKGAVENCSTLSRLHVLLSMMDSCIKWEKSAENAKCKICRKKCDDDRLLLCDECNQAFHMYCLRPALVSVPRGDWYCPACMPQSKRRTQVPKRFADESESDAVSSEEEEGGERSTACQECGGQDEELIQCGSCHSVYHLDCHQPPLRRAPRGSWECSNCKNGFTRQKKRPQRKVAASRKNYCYDDSPPELADGNPRLLNYTSSGGRRSGRLSGGDGYLRTRSSDRHEDLSQHRSRRAPSDLSICEDILQRLMKHPNSWPFLEPVDKKEVPDYYSIIRKPMDFQTMQKKCARLSYSSPQEFVEDAILVFSNAATYNQPNSEVYECMRVMERLFSELLAKYLPGYAITQVFVSDVGDSSTNSARFRRSRRN</sequence>
<comment type="similarity">
    <text evidence="19">Belongs to the WAL family. BAZ1B subfamily.</text>
</comment>
<keyword evidence="13 24" id="KW-0175">Coiled coil</keyword>
<dbReference type="InterPro" id="IPR013083">
    <property type="entry name" value="Znf_RING/FYVE/PHD"/>
</dbReference>
<keyword evidence="12" id="KW-0805">Transcription regulation</keyword>
<dbReference type="Proteomes" id="UP000245119">
    <property type="component" value="Linkage Group LG3"/>
</dbReference>
<feature type="coiled-coil region" evidence="24">
    <location>
        <begin position="340"/>
        <end position="401"/>
    </location>
</feature>
<dbReference type="SMART" id="SM00571">
    <property type="entry name" value="DDT"/>
    <property type="match status" value="1"/>
</dbReference>
<feature type="domain" description="Bromo" evidence="26">
    <location>
        <begin position="1229"/>
        <end position="1299"/>
    </location>
</feature>
<dbReference type="EMBL" id="PZQS01000003">
    <property type="protein sequence ID" value="PVD33659.1"/>
    <property type="molecule type" value="Genomic_DNA"/>
</dbReference>
<dbReference type="GO" id="GO:0004715">
    <property type="term" value="F:non-membrane spanning protein tyrosine kinase activity"/>
    <property type="evidence" value="ECO:0007669"/>
    <property type="project" value="UniProtKB-EC"/>
</dbReference>
<evidence type="ECO:0000256" key="15">
    <source>
        <dbReference type="ARBA" id="ARBA00023137"/>
    </source>
</evidence>
<evidence type="ECO:0000256" key="16">
    <source>
        <dbReference type="ARBA" id="ARBA00023163"/>
    </source>
</evidence>
<dbReference type="CDD" id="cd15628">
    <property type="entry name" value="PHD_BAZ1B"/>
    <property type="match status" value="1"/>
</dbReference>
<keyword evidence="16" id="KW-0804">Transcription</keyword>
<keyword evidence="7" id="KW-0227">DNA damage</keyword>
<comment type="catalytic activity">
    <reaction evidence="18">
        <text>L-tyrosyl-[protein] + ATP = O-phospho-L-tyrosyl-[protein] + ADP + H(+)</text>
        <dbReference type="Rhea" id="RHEA:10596"/>
        <dbReference type="Rhea" id="RHEA-COMP:10136"/>
        <dbReference type="Rhea" id="RHEA-COMP:20101"/>
        <dbReference type="ChEBI" id="CHEBI:15378"/>
        <dbReference type="ChEBI" id="CHEBI:30616"/>
        <dbReference type="ChEBI" id="CHEBI:46858"/>
        <dbReference type="ChEBI" id="CHEBI:61978"/>
        <dbReference type="ChEBI" id="CHEBI:456216"/>
        <dbReference type="EC" id="2.7.10.2"/>
    </reaction>
</comment>
<evidence type="ECO:0000259" key="27">
    <source>
        <dbReference type="PROSITE" id="PS50016"/>
    </source>
</evidence>
<keyword evidence="31" id="KW-1185">Reference proteome</keyword>
<evidence type="ECO:0000259" key="28">
    <source>
        <dbReference type="PROSITE" id="PS50089"/>
    </source>
</evidence>
<keyword evidence="9" id="KW-0418">Kinase</keyword>
<feature type="region of interest" description="Disordered" evidence="25">
    <location>
        <begin position="759"/>
        <end position="800"/>
    </location>
</feature>
<comment type="caution">
    <text evidence="30">The sequence shown here is derived from an EMBL/GenBank/DDBJ whole genome shotgun (WGS) entry which is preliminary data.</text>
</comment>
<dbReference type="STRING" id="400727.A0A2T7PJP6"/>
<feature type="compositionally biased region" description="Low complexity" evidence="25">
    <location>
        <begin position="770"/>
        <end position="780"/>
    </location>
</feature>
<feature type="domain" description="PHD-type" evidence="27">
    <location>
        <begin position="1091"/>
        <end position="1139"/>
    </location>
</feature>
<proteinExistence type="inferred from homology"/>
<evidence type="ECO:0000256" key="4">
    <source>
        <dbReference type="ARBA" id="ARBA00022679"/>
    </source>
</evidence>
<protein>
    <recommendedName>
        <fullName evidence="20">Tyrosine-protein kinase BAZ1B</fullName>
        <ecNumber evidence="3">2.7.10.2</ecNumber>
    </recommendedName>
    <alternativeName>
        <fullName evidence="21">Bromodomain adjacent to zinc finger domain protein 1B</fullName>
    </alternativeName>
</protein>
<evidence type="ECO:0000256" key="1">
    <source>
        <dbReference type="ARBA" id="ARBA00001936"/>
    </source>
</evidence>
<feature type="compositionally biased region" description="Acidic residues" evidence="25">
    <location>
        <begin position="1074"/>
        <end position="1087"/>
    </location>
</feature>
<accession>A0A2T7PJP6</accession>
<evidence type="ECO:0000313" key="30">
    <source>
        <dbReference type="EMBL" id="PVD33659.1"/>
    </source>
</evidence>
<evidence type="ECO:0000256" key="2">
    <source>
        <dbReference type="ARBA" id="ARBA00004123"/>
    </source>
</evidence>
<evidence type="ECO:0000313" key="31">
    <source>
        <dbReference type="Proteomes" id="UP000245119"/>
    </source>
</evidence>
<dbReference type="InterPro" id="IPR001841">
    <property type="entry name" value="Znf_RING"/>
</dbReference>
<dbReference type="InterPro" id="IPR001965">
    <property type="entry name" value="Znf_PHD"/>
</dbReference>
<dbReference type="GO" id="GO:0008270">
    <property type="term" value="F:zinc ion binding"/>
    <property type="evidence" value="ECO:0007669"/>
    <property type="project" value="UniProtKB-KW"/>
</dbReference>
<dbReference type="GO" id="GO:0140801">
    <property type="term" value="F:histone H2AXY142 kinase activity"/>
    <property type="evidence" value="ECO:0007669"/>
    <property type="project" value="InterPro"/>
</dbReference>
<feature type="compositionally biased region" description="Basic and acidic residues" evidence="25">
    <location>
        <begin position="226"/>
        <end position="258"/>
    </location>
</feature>
<dbReference type="InterPro" id="IPR028941">
    <property type="entry name" value="WHIM2_dom"/>
</dbReference>
<dbReference type="SMART" id="SM00297">
    <property type="entry name" value="BROMO"/>
    <property type="match status" value="1"/>
</dbReference>
<dbReference type="InterPro" id="IPR019786">
    <property type="entry name" value="Zinc_finger_PHD-type_CS"/>
</dbReference>
<keyword evidence="10" id="KW-0862">Zinc</keyword>
<evidence type="ECO:0000256" key="22">
    <source>
        <dbReference type="PROSITE-ProRule" id="PRU00035"/>
    </source>
</evidence>
<feature type="compositionally biased region" description="Basic and acidic residues" evidence="25">
    <location>
        <begin position="1"/>
        <end position="12"/>
    </location>
</feature>
<keyword evidence="15" id="KW-0829">Tyrosine-protein kinase</keyword>
<dbReference type="PRINTS" id="PR00503">
    <property type="entry name" value="BROMODOMAIN"/>
</dbReference>
<organism evidence="30 31">
    <name type="scientific">Pomacea canaliculata</name>
    <name type="common">Golden apple snail</name>
    <dbReference type="NCBI Taxonomy" id="400727"/>
    <lineage>
        <taxon>Eukaryota</taxon>
        <taxon>Metazoa</taxon>
        <taxon>Spiralia</taxon>
        <taxon>Lophotrochozoa</taxon>
        <taxon>Mollusca</taxon>
        <taxon>Gastropoda</taxon>
        <taxon>Caenogastropoda</taxon>
        <taxon>Architaenioglossa</taxon>
        <taxon>Ampullarioidea</taxon>
        <taxon>Ampullariidae</taxon>
        <taxon>Pomacea</taxon>
    </lineage>
</organism>
<reference evidence="30 31" key="1">
    <citation type="submission" date="2018-04" db="EMBL/GenBank/DDBJ databases">
        <title>The genome of golden apple snail Pomacea canaliculata provides insight into stress tolerance and invasive adaptation.</title>
        <authorList>
            <person name="Liu C."/>
            <person name="Liu B."/>
            <person name="Ren Y."/>
            <person name="Zhang Y."/>
            <person name="Wang H."/>
            <person name="Li S."/>
            <person name="Jiang F."/>
            <person name="Yin L."/>
            <person name="Zhang G."/>
            <person name="Qian W."/>
            <person name="Fan W."/>
        </authorList>
    </citation>
    <scope>NUCLEOTIDE SEQUENCE [LARGE SCALE GENOMIC DNA]</scope>
    <source>
        <strain evidence="30">SZHN2017</strain>
        <tissue evidence="30">Muscle</tissue>
    </source>
</reference>
<dbReference type="PROSITE" id="PS50089">
    <property type="entry name" value="ZF_RING_2"/>
    <property type="match status" value="1"/>
</dbReference>
<dbReference type="PROSITE" id="PS01359">
    <property type="entry name" value="ZF_PHD_1"/>
    <property type="match status" value="2"/>
</dbReference>
<name>A0A2T7PJP6_POMCA</name>
<dbReference type="GO" id="GO:0006974">
    <property type="term" value="P:DNA damage response"/>
    <property type="evidence" value="ECO:0007669"/>
    <property type="project" value="UniProtKB-KW"/>
</dbReference>
<evidence type="ECO:0000256" key="7">
    <source>
        <dbReference type="ARBA" id="ARBA00022763"/>
    </source>
</evidence>
<feature type="compositionally biased region" description="Low complexity" evidence="25">
    <location>
        <begin position="206"/>
        <end position="221"/>
    </location>
</feature>
<feature type="region of interest" description="Disordered" evidence="25">
    <location>
        <begin position="1"/>
        <end position="101"/>
    </location>
</feature>
<keyword evidence="17" id="KW-0539">Nucleus</keyword>
<evidence type="ECO:0000256" key="14">
    <source>
        <dbReference type="ARBA" id="ARBA00023117"/>
    </source>
</evidence>
<dbReference type="GO" id="GO:0042393">
    <property type="term" value="F:histone binding"/>
    <property type="evidence" value="ECO:0007669"/>
    <property type="project" value="TreeGrafter"/>
</dbReference>
<dbReference type="PROSITE" id="PS50014">
    <property type="entry name" value="BROMODOMAIN_2"/>
    <property type="match status" value="1"/>
</dbReference>
<feature type="compositionally biased region" description="Basic and acidic residues" evidence="25">
    <location>
        <begin position="19"/>
        <end position="43"/>
    </location>
</feature>
<dbReference type="GO" id="GO:0090535">
    <property type="term" value="C:WICH complex"/>
    <property type="evidence" value="ECO:0007669"/>
    <property type="project" value="InterPro"/>
</dbReference>
<evidence type="ECO:0000256" key="21">
    <source>
        <dbReference type="ARBA" id="ARBA00076449"/>
    </source>
</evidence>
<dbReference type="PROSITE" id="PS50016">
    <property type="entry name" value="ZF_PHD_2"/>
    <property type="match status" value="2"/>
</dbReference>
<dbReference type="SUPFAM" id="SSF57903">
    <property type="entry name" value="FYVE/PHD zinc finger"/>
    <property type="match status" value="2"/>
</dbReference>
<evidence type="ECO:0000256" key="20">
    <source>
        <dbReference type="ARBA" id="ARBA00069894"/>
    </source>
</evidence>
<evidence type="ECO:0000259" key="26">
    <source>
        <dbReference type="PROSITE" id="PS50014"/>
    </source>
</evidence>
<evidence type="ECO:0000256" key="17">
    <source>
        <dbReference type="ARBA" id="ARBA00023242"/>
    </source>
</evidence>
<dbReference type="InterPro" id="IPR018359">
    <property type="entry name" value="Bromodomain_CS"/>
</dbReference>
<evidence type="ECO:0000256" key="3">
    <source>
        <dbReference type="ARBA" id="ARBA00011903"/>
    </source>
</evidence>
<dbReference type="InterPro" id="IPR018501">
    <property type="entry name" value="DDT_dom"/>
</dbReference>
<feature type="domain" description="RING-type" evidence="28">
    <location>
        <begin position="1013"/>
        <end position="1057"/>
    </location>
</feature>
<dbReference type="SUPFAM" id="SSF47370">
    <property type="entry name" value="Bromodomain"/>
    <property type="match status" value="1"/>
</dbReference>
<feature type="domain" description="PHD-type" evidence="27">
    <location>
        <begin position="1010"/>
        <end position="1060"/>
    </location>
</feature>
<feature type="compositionally biased region" description="Polar residues" evidence="25">
    <location>
        <begin position="44"/>
        <end position="56"/>
    </location>
</feature>
<dbReference type="Pfam" id="PF00439">
    <property type="entry name" value="Bromodomain"/>
    <property type="match status" value="1"/>
</dbReference>
<dbReference type="SMART" id="SM00249">
    <property type="entry name" value="PHD"/>
    <property type="match status" value="2"/>
</dbReference>
<evidence type="ECO:0000256" key="23">
    <source>
        <dbReference type="PROSITE-ProRule" id="PRU00175"/>
    </source>
</evidence>
<evidence type="ECO:0000256" key="19">
    <source>
        <dbReference type="ARBA" id="ARBA00061696"/>
    </source>
</evidence>
<dbReference type="Gene3D" id="1.20.920.10">
    <property type="entry name" value="Bromodomain-like"/>
    <property type="match status" value="1"/>
</dbReference>
<dbReference type="FunFam" id="3.30.40.10:FF:000131">
    <property type="entry name" value="tyrosine-protein kinase BAZ1B isoform X1"/>
    <property type="match status" value="1"/>
</dbReference>
<dbReference type="PROSITE" id="PS00633">
    <property type="entry name" value="BROMODOMAIN_1"/>
    <property type="match status" value="1"/>
</dbReference>
<keyword evidence="11" id="KW-0067">ATP-binding</keyword>
<feature type="compositionally biased region" description="Polar residues" evidence="25">
    <location>
        <begin position="615"/>
        <end position="626"/>
    </location>
</feature>